<evidence type="ECO:0000313" key="3">
    <source>
        <dbReference type="EMBL" id="MFD1232024.1"/>
    </source>
</evidence>
<reference evidence="4" key="1">
    <citation type="journal article" date="2019" name="Int. J. Syst. Evol. Microbiol.">
        <title>The Global Catalogue of Microorganisms (GCM) 10K type strain sequencing project: providing services to taxonomists for standard genome sequencing and annotation.</title>
        <authorList>
            <consortium name="The Broad Institute Genomics Platform"/>
            <consortium name="The Broad Institute Genome Sequencing Center for Infectious Disease"/>
            <person name="Wu L."/>
            <person name="Ma J."/>
        </authorList>
    </citation>
    <scope>NUCLEOTIDE SEQUENCE [LARGE SCALE GENOMIC DNA]</scope>
    <source>
        <strain evidence="4">CCUG 49018</strain>
    </source>
</reference>
<dbReference type="PANTHER" id="PTHR41534:SF2">
    <property type="entry name" value="3-PHENYLPROPIONATE_CINNAMIC ACID DIOXYGENASE SUBUNIT BETA"/>
    <property type="match status" value="1"/>
</dbReference>
<protein>
    <submittedName>
        <fullName evidence="3">Aromatic-ring-hydroxylating dioxygenase subunit beta</fullName>
    </submittedName>
</protein>
<dbReference type="RefSeq" id="WP_346090983.1">
    <property type="nucleotide sequence ID" value="NZ_BAABKS010000017.1"/>
</dbReference>
<keyword evidence="3" id="KW-0223">Dioxygenase</keyword>
<organism evidence="3 4">
    <name type="scientific">Pseudonocardia benzenivorans</name>
    <dbReference type="NCBI Taxonomy" id="228005"/>
    <lineage>
        <taxon>Bacteria</taxon>
        <taxon>Bacillati</taxon>
        <taxon>Actinomycetota</taxon>
        <taxon>Actinomycetes</taxon>
        <taxon>Pseudonocardiales</taxon>
        <taxon>Pseudonocardiaceae</taxon>
        <taxon>Pseudonocardia</taxon>
    </lineage>
</organism>
<comment type="similarity">
    <text evidence="1">Belongs to the bacterial ring-hydroxylating dioxygenase beta subunit family.</text>
</comment>
<proteinExistence type="inferred from homology"/>
<sequence>MTASLTPTTAAFHHEVEQFLYREAALLDEWRLDDWFALMNPDVEYRVPAPGSDHLDPRHTLQVIHDDHTRLGGRVARLKSKHAHAESPRSRTRRFVTNVRVLDGPVGDAGEATVAANFHVMRTRLGKLDHFLGTYRFVLVPDGAGFLVRERVATLDHGIVEAGGTVSIIL</sequence>
<comment type="caution">
    <text evidence="3">The sequence shown here is derived from an EMBL/GenBank/DDBJ whole genome shotgun (WGS) entry which is preliminary data.</text>
</comment>
<dbReference type="EMBL" id="JBHTMB010000012">
    <property type="protein sequence ID" value="MFD1232024.1"/>
    <property type="molecule type" value="Genomic_DNA"/>
</dbReference>
<name>A0ABW3VDB2_9PSEU</name>
<dbReference type="GO" id="GO:0051213">
    <property type="term" value="F:dioxygenase activity"/>
    <property type="evidence" value="ECO:0007669"/>
    <property type="project" value="UniProtKB-KW"/>
</dbReference>
<keyword evidence="2" id="KW-0560">Oxidoreductase</keyword>
<dbReference type="InterPro" id="IPR000391">
    <property type="entry name" value="Rng_hydr_dOase-bsu"/>
</dbReference>
<gene>
    <name evidence="3" type="ORF">ACFQ34_01890</name>
</gene>
<dbReference type="PANTHER" id="PTHR41534">
    <property type="entry name" value="BLR3401 PROTEIN"/>
    <property type="match status" value="1"/>
</dbReference>
<dbReference type="Pfam" id="PF00866">
    <property type="entry name" value="Ring_hydroxyl_B"/>
    <property type="match status" value="1"/>
</dbReference>
<evidence type="ECO:0000256" key="2">
    <source>
        <dbReference type="ARBA" id="ARBA00023002"/>
    </source>
</evidence>
<dbReference type="Gene3D" id="3.10.450.50">
    <property type="match status" value="1"/>
</dbReference>
<accession>A0ABW3VDB2</accession>
<dbReference type="SUPFAM" id="SSF54427">
    <property type="entry name" value="NTF2-like"/>
    <property type="match status" value="1"/>
</dbReference>
<evidence type="ECO:0000313" key="4">
    <source>
        <dbReference type="Proteomes" id="UP001597182"/>
    </source>
</evidence>
<keyword evidence="4" id="KW-1185">Reference proteome</keyword>
<dbReference type="InterPro" id="IPR032710">
    <property type="entry name" value="NTF2-like_dom_sf"/>
</dbReference>
<dbReference type="CDD" id="cd00667">
    <property type="entry name" value="ring_hydroxylating_dioxygenases_beta"/>
    <property type="match status" value="1"/>
</dbReference>
<dbReference type="Proteomes" id="UP001597182">
    <property type="component" value="Unassembled WGS sequence"/>
</dbReference>
<evidence type="ECO:0000256" key="1">
    <source>
        <dbReference type="ARBA" id="ARBA00009570"/>
    </source>
</evidence>